<dbReference type="Proteomes" id="UP001341840">
    <property type="component" value="Unassembled WGS sequence"/>
</dbReference>
<evidence type="ECO:0000256" key="1">
    <source>
        <dbReference type="SAM" id="MobiDB-lite"/>
    </source>
</evidence>
<proteinExistence type="predicted"/>
<name>A0ABU6UEP0_9FABA</name>
<sequence>MLGRGIHILIRYALFSSPIDVGLHNPPSKGAQRPRWHIDPGSVSDTTWIIAEAPHTYSSKRIMLGRGIHTLIRHASFSSPTDVELHNPPPKGAQRPRWHIDPDSASDTNCNSPNRPLTRYCPLC</sequence>
<keyword evidence="3" id="KW-1185">Reference proteome</keyword>
<gene>
    <name evidence="2" type="ORF">PIB30_044631</name>
</gene>
<feature type="region of interest" description="Disordered" evidence="1">
    <location>
        <begin position="78"/>
        <end position="112"/>
    </location>
</feature>
<dbReference type="EMBL" id="JASCZI010121096">
    <property type="protein sequence ID" value="MED6159706.1"/>
    <property type="molecule type" value="Genomic_DNA"/>
</dbReference>
<organism evidence="2 3">
    <name type="scientific">Stylosanthes scabra</name>
    <dbReference type="NCBI Taxonomy" id="79078"/>
    <lineage>
        <taxon>Eukaryota</taxon>
        <taxon>Viridiplantae</taxon>
        <taxon>Streptophyta</taxon>
        <taxon>Embryophyta</taxon>
        <taxon>Tracheophyta</taxon>
        <taxon>Spermatophyta</taxon>
        <taxon>Magnoliopsida</taxon>
        <taxon>eudicotyledons</taxon>
        <taxon>Gunneridae</taxon>
        <taxon>Pentapetalae</taxon>
        <taxon>rosids</taxon>
        <taxon>fabids</taxon>
        <taxon>Fabales</taxon>
        <taxon>Fabaceae</taxon>
        <taxon>Papilionoideae</taxon>
        <taxon>50 kb inversion clade</taxon>
        <taxon>dalbergioids sensu lato</taxon>
        <taxon>Dalbergieae</taxon>
        <taxon>Pterocarpus clade</taxon>
        <taxon>Stylosanthes</taxon>
    </lineage>
</organism>
<protein>
    <submittedName>
        <fullName evidence="2">Uncharacterized protein</fullName>
    </submittedName>
</protein>
<comment type="caution">
    <text evidence="2">The sequence shown here is derived from an EMBL/GenBank/DDBJ whole genome shotgun (WGS) entry which is preliminary data.</text>
</comment>
<reference evidence="2 3" key="1">
    <citation type="journal article" date="2023" name="Plants (Basel)">
        <title>Bridging the Gap: Combining Genomics and Transcriptomics Approaches to Understand Stylosanthes scabra, an Orphan Legume from the Brazilian Caatinga.</title>
        <authorList>
            <person name="Ferreira-Neto J.R.C."/>
            <person name="da Silva M.D."/>
            <person name="Binneck E."/>
            <person name="de Melo N.F."/>
            <person name="da Silva R.H."/>
            <person name="de Melo A.L.T.M."/>
            <person name="Pandolfi V."/>
            <person name="Bustamante F.O."/>
            <person name="Brasileiro-Vidal A.C."/>
            <person name="Benko-Iseppon A.M."/>
        </authorList>
    </citation>
    <scope>NUCLEOTIDE SEQUENCE [LARGE SCALE GENOMIC DNA]</scope>
    <source>
        <tissue evidence="2">Leaves</tissue>
    </source>
</reference>
<evidence type="ECO:0000313" key="2">
    <source>
        <dbReference type="EMBL" id="MED6159706.1"/>
    </source>
</evidence>
<accession>A0ABU6UEP0</accession>
<evidence type="ECO:0000313" key="3">
    <source>
        <dbReference type="Proteomes" id="UP001341840"/>
    </source>
</evidence>